<name>A0A7J5YBA4_DISMA</name>
<evidence type="ECO:0000313" key="2">
    <source>
        <dbReference type="Proteomes" id="UP000518266"/>
    </source>
</evidence>
<evidence type="ECO:0000313" key="1">
    <source>
        <dbReference type="EMBL" id="KAF3846241.1"/>
    </source>
</evidence>
<gene>
    <name evidence="1" type="ORF">F7725_003319</name>
</gene>
<comment type="caution">
    <text evidence="1">The sequence shown here is derived from an EMBL/GenBank/DDBJ whole genome shotgun (WGS) entry which is preliminary data.</text>
</comment>
<dbReference type="EMBL" id="JAAKFY010000014">
    <property type="protein sequence ID" value="KAF3846241.1"/>
    <property type="molecule type" value="Genomic_DNA"/>
</dbReference>
<organism evidence="1 2">
    <name type="scientific">Dissostichus mawsoni</name>
    <name type="common">Antarctic cod</name>
    <dbReference type="NCBI Taxonomy" id="36200"/>
    <lineage>
        <taxon>Eukaryota</taxon>
        <taxon>Metazoa</taxon>
        <taxon>Chordata</taxon>
        <taxon>Craniata</taxon>
        <taxon>Vertebrata</taxon>
        <taxon>Euteleostomi</taxon>
        <taxon>Actinopterygii</taxon>
        <taxon>Neopterygii</taxon>
        <taxon>Teleostei</taxon>
        <taxon>Neoteleostei</taxon>
        <taxon>Acanthomorphata</taxon>
        <taxon>Eupercaria</taxon>
        <taxon>Perciformes</taxon>
        <taxon>Notothenioidei</taxon>
        <taxon>Nototheniidae</taxon>
        <taxon>Dissostichus</taxon>
    </lineage>
</organism>
<accession>A0A7J5YBA4</accession>
<dbReference type="AlphaFoldDB" id="A0A7J5YBA4"/>
<sequence>MWCAHTLCYVSVAGSVRVGQVGVGRSDGQDQTALLGDELQEHVSDLVLDVYGLVSNGNLSHSREVDQGQVQH</sequence>
<protein>
    <submittedName>
        <fullName evidence="1">Uncharacterized protein</fullName>
    </submittedName>
</protein>
<dbReference type="Proteomes" id="UP000518266">
    <property type="component" value="Unassembled WGS sequence"/>
</dbReference>
<proteinExistence type="predicted"/>
<reference evidence="1 2" key="1">
    <citation type="submission" date="2020-03" db="EMBL/GenBank/DDBJ databases">
        <title>Dissostichus mawsoni Genome sequencing and assembly.</title>
        <authorList>
            <person name="Park H."/>
        </authorList>
    </citation>
    <scope>NUCLEOTIDE SEQUENCE [LARGE SCALE GENOMIC DNA]</scope>
    <source>
        <strain evidence="1">DM0001</strain>
        <tissue evidence="1">Muscle</tissue>
    </source>
</reference>
<keyword evidence="2" id="KW-1185">Reference proteome</keyword>